<proteinExistence type="predicted"/>
<protein>
    <submittedName>
        <fullName evidence="7">Maestro heat-like repeat-containing protein family member 1</fullName>
    </submittedName>
</protein>
<name>A0A8X6PJM2_NEPPI</name>
<dbReference type="InterPro" id="IPR045206">
    <property type="entry name" value="Maestro_heat-like_prot"/>
</dbReference>
<feature type="domain" description="MROH2B-like HEAT-repeats" evidence="4">
    <location>
        <begin position="294"/>
        <end position="947"/>
    </location>
</feature>
<feature type="domain" description="Maestro/Maestro-like HEAT-repeats" evidence="6">
    <location>
        <begin position="1404"/>
        <end position="1677"/>
    </location>
</feature>
<feature type="repeat" description="HEAT" evidence="2">
    <location>
        <begin position="1651"/>
        <end position="1680"/>
    </location>
</feature>
<evidence type="ECO:0000259" key="6">
    <source>
        <dbReference type="Pfam" id="PF23227"/>
    </source>
</evidence>
<evidence type="ECO:0000259" key="3">
    <source>
        <dbReference type="Pfam" id="PF21047"/>
    </source>
</evidence>
<evidence type="ECO:0000256" key="1">
    <source>
        <dbReference type="ARBA" id="ARBA00022737"/>
    </source>
</evidence>
<keyword evidence="1" id="KW-0677">Repeat</keyword>
<organism evidence="7 8">
    <name type="scientific">Nephila pilipes</name>
    <name type="common">Giant wood spider</name>
    <name type="synonym">Nephila maculata</name>
    <dbReference type="NCBI Taxonomy" id="299642"/>
    <lineage>
        <taxon>Eukaryota</taxon>
        <taxon>Metazoa</taxon>
        <taxon>Ecdysozoa</taxon>
        <taxon>Arthropoda</taxon>
        <taxon>Chelicerata</taxon>
        <taxon>Arachnida</taxon>
        <taxon>Araneae</taxon>
        <taxon>Araneomorphae</taxon>
        <taxon>Entelegynae</taxon>
        <taxon>Araneoidea</taxon>
        <taxon>Nephilidae</taxon>
        <taxon>Nephila</taxon>
    </lineage>
</organism>
<dbReference type="Pfam" id="PF23210">
    <property type="entry name" value="HEAT_Maestro_2"/>
    <property type="match status" value="1"/>
</dbReference>
<dbReference type="GO" id="GO:0005737">
    <property type="term" value="C:cytoplasm"/>
    <property type="evidence" value="ECO:0007669"/>
    <property type="project" value="TreeGrafter"/>
</dbReference>
<keyword evidence="8" id="KW-1185">Reference proteome</keyword>
<dbReference type="Pfam" id="PF21047">
    <property type="entry name" value="HEAT_Maestro"/>
    <property type="match status" value="1"/>
</dbReference>
<dbReference type="InterPro" id="IPR011989">
    <property type="entry name" value="ARM-like"/>
</dbReference>
<evidence type="ECO:0000259" key="4">
    <source>
        <dbReference type="Pfam" id="PF23210"/>
    </source>
</evidence>
<dbReference type="InterPro" id="IPR021133">
    <property type="entry name" value="HEAT_type_2"/>
</dbReference>
<comment type="caution">
    <text evidence="7">The sequence shown here is derived from an EMBL/GenBank/DDBJ whole genome shotgun (WGS) entry which is preliminary data.</text>
</comment>
<dbReference type="PROSITE" id="PS50077">
    <property type="entry name" value="HEAT_REPEAT"/>
    <property type="match status" value="1"/>
</dbReference>
<dbReference type="OrthoDB" id="1884734at2759"/>
<gene>
    <name evidence="7" type="primary">MROH1</name>
    <name evidence="7" type="ORF">NPIL_301911</name>
</gene>
<dbReference type="InterPro" id="IPR055408">
    <property type="entry name" value="HEAT_MROH2B-like"/>
</dbReference>
<accession>A0A8X6PJM2</accession>
<dbReference type="Gene3D" id="1.25.10.10">
    <property type="entry name" value="Leucine-rich Repeat Variant"/>
    <property type="match status" value="4"/>
</dbReference>
<dbReference type="InterPro" id="IPR048465">
    <property type="entry name" value="Maestro-like_HEAT"/>
</dbReference>
<feature type="domain" description="Maestro-like HEAT-repeats" evidence="3">
    <location>
        <begin position="973"/>
        <end position="1200"/>
    </location>
</feature>
<dbReference type="InterPro" id="IPR056282">
    <property type="entry name" value="MROH2B-like_N_HEAT"/>
</dbReference>
<dbReference type="Pfam" id="PF23221">
    <property type="entry name" value="HEAT_MROH2B_1st"/>
    <property type="match status" value="1"/>
</dbReference>
<evidence type="ECO:0000313" key="7">
    <source>
        <dbReference type="EMBL" id="GFT70731.1"/>
    </source>
</evidence>
<dbReference type="InterPro" id="IPR055406">
    <property type="entry name" value="HEAT_Maestro"/>
</dbReference>
<dbReference type="Pfam" id="PF23227">
    <property type="entry name" value="HEAT_MROH2B_C"/>
    <property type="match status" value="1"/>
</dbReference>
<sequence length="1680" mass="187386">MLTDNMRRSSEISFLGVRKYKTLTFKTMMMPGTGEDTMKTTGGQIDNIVFALIDATLDRNDNVTQAIQSSLFSIGKHQPNLVLSSCYSYLGRHPKLALVHKIIILGVVEKICSEVLSSIKKNVAVELIKLAVEEMVNTKEIVPEWQNLASGILVSLGRNFQNEVMEQLLLKFQPGVLPHFFVVQTMANLASANVFGMVPFLKSVLGTMLPLLGMVKSENMKWIFAYALAKFCEAILEYIANAEKSPDPSVTKEAFVSEISSAYDVLFNNWLPSREAKVRSEVVVALGHMTHLLSPEKLEEHLPKFIPAVLAIYKRNQEYQHNTRGLCMVLEASIVNQSLVLELQLDNILNTLFPQICTLPDYSQPSGVRNHNEVLRCFAVLASVYSNRLITFLLQKLESGNEAYRIGSLTVFKHLINSCDTHISPKVPLIVSGLKPILDSGNKVKKVIAQVIVTLAHHDHLKSDDGLELVKFIIYQCALPDDPAARRSGDPSYVSNEALRGMCENVIHLLTTTVEKMEDILWPNILDFLLDENLASAISAVCKSLTVLASKKRNELGLDFTIDYTSLAKVTTPQNLLARLLVVIGRPHEDRDRGLQALKLMKAVAPAIHKASVSVWDQEIPPLIQYLESSDSTDWDQQRWENDIGNFVSKTLDHIDREDWIVAYGKALLSQFHLYSSSPEDKYNLLINLGLVFKHGANKTFLSDALDIIFENVNHTNSTERLGCALAVGLCGSSYADLVLVKLENVAKNGKKNAGLFGFIREFTGDPDHEKLKATIILCYGHITINTPIQQISPRIETPILRCVANLYSSSKDPIVKQSMLETVKLIADAVQNGQQKKQCLDELRSRSELLGLMRTILKSETSQPLTSNVRSLALKASAGLVSLDPALKDEDKSNIIQVAVGSVYSLPRDFLLEKPKEEGIDPTVDFDFLLISTVDALNFFLQKLVLKERTFTNLESILQILHKWMVSKNAVERERCLHSTLHLLRCYAEACESEAYAPFNTLGNILGMLVPRCTDPQITVRHLAFDSIDIAVAMAMKVQVSAVTFNERPEFSLNYLKSQIISDDPASLFSVTKSLGKFICEKLPLDQLYPFLRCLVAGLCDPHSQSSSGASVVLNTVIKHRGRELRVEIPNIIDAVRDILHSIQCPHTRKGALRCFQNLANHHLTAVLVSLLNSPVPLDINTTDIWKTLSQDKSLANHIIEYFLEIFSDNVISSPPDPHGRSIAYVAAHKPLAAVCALREMFKVPEMENCCREHFDSMFSSLLIVCGAYVGAVFPVYSSDTVKSLSVLQKKNDPKSSSQSPVRFAIETMKNFLLCVKEDVMVSSMNEGGYWVMMEESDKYPESVAALARSVCVCCPDQVPKLITVLNPLLNSSVDVHRIVSVSLFVEFLSQNYKGRKTLTEPLMNSLLGRLVDSSPIVRRLCISGLGNISMLDKEQIDRYSTTILSAMMTGMDDREDTSCSITLEAMSGLSSILSQVAEQDVRNILINIALRIKPMFEKEKPLVRAAAFTLFGNLSRFANGPSKEQFIEQVHGNLVPLLLHLNDEDKHVIKACKYSLRLLGPILESTEMNEMFQKHLLDDAHLHYGEFINDLTKTVISDFSEKVGFYATNCMSYLKSPFTTIQCNATAFLGYLLGNLPVEKQNLIAKERVCSSLLMLLKDQCPEVRIRAAESLSLLYNY</sequence>
<evidence type="ECO:0000256" key="2">
    <source>
        <dbReference type="PROSITE-ProRule" id="PRU00103"/>
    </source>
</evidence>
<dbReference type="PANTHER" id="PTHR23120:SF0">
    <property type="entry name" value="MAESTRO HEAT-LIKE REPEAT FAMILY MEMBER 1"/>
    <property type="match status" value="1"/>
</dbReference>
<feature type="domain" description="MROH2B-like N-terminal HEAT-repeats" evidence="5">
    <location>
        <begin position="71"/>
        <end position="290"/>
    </location>
</feature>
<dbReference type="EMBL" id="BMAW01020911">
    <property type="protein sequence ID" value="GFT70731.1"/>
    <property type="molecule type" value="Genomic_DNA"/>
</dbReference>
<evidence type="ECO:0000259" key="5">
    <source>
        <dbReference type="Pfam" id="PF23221"/>
    </source>
</evidence>
<dbReference type="SUPFAM" id="SSF48371">
    <property type="entry name" value="ARM repeat"/>
    <property type="match status" value="3"/>
</dbReference>
<dbReference type="Proteomes" id="UP000887013">
    <property type="component" value="Unassembled WGS sequence"/>
</dbReference>
<evidence type="ECO:0000313" key="8">
    <source>
        <dbReference type="Proteomes" id="UP000887013"/>
    </source>
</evidence>
<dbReference type="PANTHER" id="PTHR23120">
    <property type="entry name" value="MAESTRO-RELATED HEAT DOMAIN-CONTAINING"/>
    <property type="match status" value="1"/>
</dbReference>
<reference evidence="7" key="1">
    <citation type="submission" date="2020-08" db="EMBL/GenBank/DDBJ databases">
        <title>Multicomponent nature underlies the extraordinary mechanical properties of spider dragline silk.</title>
        <authorList>
            <person name="Kono N."/>
            <person name="Nakamura H."/>
            <person name="Mori M."/>
            <person name="Yoshida Y."/>
            <person name="Ohtoshi R."/>
            <person name="Malay A.D."/>
            <person name="Moran D.A.P."/>
            <person name="Tomita M."/>
            <person name="Numata K."/>
            <person name="Arakawa K."/>
        </authorList>
    </citation>
    <scope>NUCLEOTIDE SEQUENCE</scope>
</reference>
<dbReference type="InterPro" id="IPR016024">
    <property type="entry name" value="ARM-type_fold"/>
</dbReference>